<dbReference type="SMART" id="SM00257">
    <property type="entry name" value="LysM"/>
    <property type="match status" value="2"/>
</dbReference>
<evidence type="ECO:0000259" key="3">
    <source>
        <dbReference type="PROSITE" id="PS51782"/>
    </source>
</evidence>
<feature type="transmembrane region" description="Helical" evidence="2">
    <location>
        <begin position="168"/>
        <end position="190"/>
    </location>
</feature>
<dbReference type="InterPro" id="IPR050570">
    <property type="entry name" value="Cell_wall_metabolism_enzyme"/>
</dbReference>
<keyword evidence="2" id="KW-1133">Transmembrane helix</keyword>
<organism evidence="4">
    <name type="scientific">bioreactor metagenome</name>
    <dbReference type="NCBI Taxonomy" id="1076179"/>
    <lineage>
        <taxon>unclassified sequences</taxon>
        <taxon>metagenomes</taxon>
        <taxon>ecological metagenomes</taxon>
    </lineage>
</organism>
<proteinExistence type="predicted"/>
<dbReference type="PANTHER" id="PTHR21666:SF270">
    <property type="entry name" value="MUREIN HYDROLASE ACTIVATOR ENVC"/>
    <property type="match status" value="1"/>
</dbReference>
<comment type="caution">
    <text evidence="4">The sequence shown here is derived from an EMBL/GenBank/DDBJ whole genome shotgun (WGS) entry which is preliminary data.</text>
</comment>
<dbReference type="AlphaFoldDB" id="A0A644TG22"/>
<protein>
    <recommendedName>
        <fullName evidence="3">LysM domain-containing protein</fullName>
    </recommendedName>
</protein>
<dbReference type="InterPro" id="IPR036779">
    <property type="entry name" value="LysM_dom_sf"/>
</dbReference>
<dbReference type="GO" id="GO:0004222">
    <property type="term" value="F:metalloendopeptidase activity"/>
    <property type="evidence" value="ECO:0007669"/>
    <property type="project" value="TreeGrafter"/>
</dbReference>
<dbReference type="InterPro" id="IPR011055">
    <property type="entry name" value="Dup_hybrid_motif"/>
</dbReference>
<feature type="region of interest" description="Disordered" evidence="1">
    <location>
        <begin position="133"/>
        <end position="152"/>
    </location>
</feature>
<gene>
    <name evidence="4" type="ORF">SDC9_11583</name>
</gene>
<dbReference type="CDD" id="cd12797">
    <property type="entry name" value="M23_peptidase"/>
    <property type="match status" value="1"/>
</dbReference>
<feature type="domain" description="LysM" evidence="3">
    <location>
        <begin position="240"/>
        <end position="284"/>
    </location>
</feature>
<dbReference type="SUPFAM" id="SSF51261">
    <property type="entry name" value="Duplicated hybrid motif"/>
    <property type="match status" value="1"/>
</dbReference>
<evidence type="ECO:0000256" key="2">
    <source>
        <dbReference type="SAM" id="Phobius"/>
    </source>
</evidence>
<feature type="domain" description="LysM" evidence="3">
    <location>
        <begin position="290"/>
        <end position="333"/>
    </location>
</feature>
<evidence type="ECO:0000256" key="1">
    <source>
        <dbReference type="SAM" id="MobiDB-lite"/>
    </source>
</evidence>
<reference evidence="4" key="1">
    <citation type="submission" date="2019-08" db="EMBL/GenBank/DDBJ databases">
        <authorList>
            <person name="Kucharzyk K."/>
            <person name="Murdoch R.W."/>
            <person name="Higgins S."/>
            <person name="Loffler F."/>
        </authorList>
    </citation>
    <scope>NUCLEOTIDE SEQUENCE</scope>
</reference>
<dbReference type="PANTHER" id="PTHR21666">
    <property type="entry name" value="PEPTIDASE-RELATED"/>
    <property type="match status" value="1"/>
</dbReference>
<dbReference type="PROSITE" id="PS51782">
    <property type="entry name" value="LYSM"/>
    <property type="match status" value="2"/>
</dbReference>
<keyword evidence="2" id="KW-0472">Membrane</keyword>
<dbReference type="InterPro" id="IPR018392">
    <property type="entry name" value="LysM"/>
</dbReference>
<accession>A0A644TG22</accession>
<dbReference type="Pfam" id="PF01476">
    <property type="entry name" value="LysM"/>
    <property type="match status" value="2"/>
</dbReference>
<dbReference type="EMBL" id="VSSQ01000030">
    <property type="protein sequence ID" value="MPL65918.1"/>
    <property type="molecule type" value="Genomic_DNA"/>
</dbReference>
<keyword evidence="2" id="KW-0812">Transmembrane</keyword>
<dbReference type="Gene3D" id="3.10.350.10">
    <property type="entry name" value="LysM domain"/>
    <property type="match status" value="2"/>
</dbReference>
<dbReference type="Gene3D" id="2.70.70.10">
    <property type="entry name" value="Glucose Permease (Domain IIA)"/>
    <property type="match status" value="1"/>
</dbReference>
<dbReference type="CDD" id="cd00118">
    <property type="entry name" value="LysM"/>
    <property type="match status" value="1"/>
</dbReference>
<dbReference type="InterPro" id="IPR016047">
    <property type="entry name" value="M23ase_b-sheet_dom"/>
</dbReference>
<evidence type="ECO:0000313" key="4">
    <source>
        <dbReference type="EMBL" id="MPL65918.1"/>
    </source>
</evidence>
<dbReference type="Pfam" id="PF01551">
    <property type="entry name" value="Peptidase_M23"/>
    <property type="match status" value="1"/>
</dbReference>
<sequence>MEIENKTAGYWGGETASPHKPKPFVTILDGAMPSTSPRYRKVFSKPRRQRLASARKQGTKLQSYASETAKGAVVGLGKTLAGIAAFIAAAPKTLVNGIENRKRSKTRKTNPPLEIAQSALSLEAAEPGEEAVELLSPAAAAPERPRPSPRARLSSFASSLHLRQARPILPILLISSIALTAGAAAVISAAQFPLRASSLILPDEESAQALLMAYIAPEGLEKENLPSGSLPPIPLAVKLGSYTVRSGDTIEKIAKRFGLRQDTIISVNNLQSASSLRSGLSLRIPNMDGVSHRVRRGESLSSLSKTYAIDMTRIVDANDLASSTIAVGQSLFIPNARLSSASLKQFYGMQFQWPVRGRISSPFGFRSNPFTGLRTFHSAVDIVVNIGSSIMATSDGRVADTGYNSVFGNYIILKHDSGYQSLYAHLSKITVKEGSYISKGSVIGLSGNTGQSTGPHLHFSLFKNGQALDPLKYLK</sequence>
<name>A0A644TG22_9ZZZZ</name>